<dbReference type="Gene3D" id="2.40.170.20">
    <property type="entry name" value="TonB-dependent receptor, beta-barrel domain"/>
    <property type="match status" value="1"/>
</dbReference>
<evidence type="ECO:0000256" key="5">
    <source>
        <dbReference type="ARBA" id="ARBA00023136"/>
    </source>
</evidence>
<reference evidence="8" key="1">
    <citation type="submission" date="2019-08" db="EMBL/GenBank/DDBJ databases">
        <authorList>
            <person name="Kucharzyk K."/>
            <person name="Murdoch R.W."/>
            <person name="Higgins S."/>
            <person name="Loffler F."/>
        </authorList>
    </citation>
    <scope>NUCLEOTIDE SEQUENCE</scope>
</reference>
<dbReference type="InterPro" id="IPR036942">
    <property type="entry name" value="Beta-barrel_TonB_sf"/>
</dbReference>
<comment type="subcellular location">
    <subcellularLocation>
        <location evidence="1">Cell outer membrane</location>
        <topology evidence="1">Multi-pass membrane protein</topology>
    </subcellularLocation>
</comment>
<evidence type="ECO:0000256" key="1">
    <source>
        <dbReference type="ARBA" id="ARBA00004571"/>
    </source>
</evidence>
<dbReference type="InterPro" id="IPR012910">
    <property type="entry name" value="Plug_dom"/>
</dbReference>
<dbReference type="PANTHER" id="PTHR30069">
    <property type="entry name" value="TONB-DEPENDENT OUTER MEMBRANE RECEPTOR"/>
    <property type="match status" value="1"/>
</dbReference>
<organism evidence="8">
    <name type="scientific">bioreactor metagenome</name>
    <dbReference type="NCBI Taxonomy" id="1076179"/>
    <lineage>
        <taxon>unclassified sequences</taxon>
        <taxon>metagenomes</taxon>
        <taxon>ecological metagenomes</taxon>
    </lineage>
</organism>
<evidence type="ECO:0000256" key="3">
    <source>
        <dbReference type="ARBA" id="ARBA00022692"/>
    </source>
</evidence>
<dbReference type="Gene3D" id="2.170.130.10">
    <property type="entry name" value="TonB-dependent receptor, plug domain"/>
    <property type="match status" value="1"/>
</dbReference>
<keyword evidence="3" id="KW-0812">Transmembrane</keyword>
<comment type="caution">
    <text evidence="8">The sequence shown here is derived from an EMBL/GenBank/DDBJ whole genome shotgun (WGS) entry which is preliminary data.</text>
</comment>
<accession>A0A644W0K7</accession>
<dbReference type="InterPro" id="IPR037066">
    <property type="entry name" value="Plug_dom_sf"/>
</dbReference>
<dbReference type="Pfam" id="PF07715">
    <property type="entry name" value="Plug"/>
    <property type="match status" value="1"/>
</dbReference>
<dbReference type="SUPFAM" id="SSF49464">
    <property type="entry name" value="Carboxypeptidase regulatory domain-like"/>
    <property type="match status" value="1"/>
</dbReference>
<dbReference type="EMBL" id="VSSQ01000494">
    <property type="protein sequence ID" value="MPL96093.1"/>
    <property type="molecule type" value="Genomic_DNA"/>
</dbReference>
<evidence type="ECO:0000313" key="8">
    <source>
        <dbReference type="EMBL" id="MPL96093.1"/>
    </source>
</evidence>
<dbReference type="Gene3D" id="2.60.40.1120">
    <property type="entry name" value="Carboxypeptidase-like, regulatory domain"/>
    <property type="match status" value="1"/>
</dbReference>
<evidence type="ECO:0000256" key="4">
    <source>
        <dbReference type="ARBA" id="ARBA00022729"/>
    </source>
</evidence>
<name>A0A644W0K7_9ZZZZ</name>
<feature type="domain" description="TonB-dependent receptor plug" evidence="7">
    <location>
        <begin position="166"/>
        <end position="243"/>
    </location>
</feature>
<dbReference type="SUPFAM" id="SSF56935">
    <property type="entry name" value="Porins"/>
    <property type="match status" value="1"/>
</dbReference>
<keyword evidence="6" id="KW-0998">Cell outer membrane</keyword>
<keyword evidence="4" id="KW-0732">Signal</keyword>
<dbReference type="AlphaFoldDB" id="A0A644W0K7"/>
<dbReference type="PANTHER" id="PTHR30069:SF29">
    <property type="entry name" value="HEMOGLOBIN AND HEMOGLOBIN-HAPTOGLOBIN-BINDING PROTEIN 1-RELATED"/>
    <property type="match status" value="1"/>
</dbReference>
<dbReference type="Pfam" id="PF13715">
    <property type="entry name" value="CarbopepD_reg_2"/>
    <property type="match status" value="1"/>
</dbReference>
<dbReference type="InterPro" id="IPR039426">
    <property type="entry name" value="TonB-dep_rcpt-like"/>
</dbReference>
<proteinExistence type="predicted"/>
<sequence length="794" mass="90806">MKNRGQVEQSYYFRHLNYTLKNQFMKIHLLHLFILISVSVFAAQKHTISGTVTDASSGESLIGATILVDEMPVAGASTNAYGYFSLTLTENQYTFIVSYLGYKPFVQTINIKENRMINFKLEPDTRQLDEVEVTARRTNDNILSTEIGVERVQVKEIAKVPVIFGEADILKTLKLTPGIKSVGEASGGFYVRGGNSSQNLILLDEATVYNADHLLGFFSTFNSDAIKDIQMFKGTAPAEYGGRISSVLDVKMNDGNNQTHHIGGGIGLISSRLNLEGPIVKEKGSYLVTARRTYADLFLKLSPDELINNNKLYFYDLNLKANYRVDERNRIYLSGYFGRDVFEFQERFGLDWGNITGTLRWNHLWNAKLFSNTSIIYSNYDYKVNILQDAGFSLTSIIKNWNFKHEFQYYPNSKNTLSFGLNSIYHTIIPGQLDTTEDSDFTPTRLQEKFAVDNGVYISNTWKPTYNLNINYGLRFSAYHLFGPGDFYTYRDGAITDTTTYAKNQIVKSYYQIEPRLNIAYIFDERNSVKASFTRNTQNLHLISNATSTLPTDIWLSSSNNVKPEIGDQFSLGYFTNFKEDMYQVSTEIYYRWMQNQIDLKNGADINANEHIEGELLFGVGRAYGAEVLLRKKRGKLTGWIGYTWSRTERLIDGINNGNWYPARQDITHDVSVVGIYDINKKWSVSATWVYNTGNAVTFPSGKYLVNGNVRYYYTERNGYRMPDYHRLDLGATRILKKTSKYESSLNFSVYNAYGQKNPFTIDFEPDESNPEVINAVKTYLFTYVPSITYNFKF</sequence>
<keyword evidence="2" id="KW-0813">Transport</keyword>
<evidence type="ECO:0000256" key="2">
    <source>
        <dbReference type="ARBA" id="ARBA00022448"/>
    </source>
</evidence>
<protein>
    <recommendedName>
        <fullName evidence="7">TonB-dependent receptor plug domain-containing protein</fullName>
    </recommendedName>
</protein>
<evidence type="ECO:0000259" key="7">
    <source>
        <dbReference type="Pfam" id="PF07715"/>
    </source>
</evidence>
<dbReference type="GO" id="GO:0015344">
    <property type="term" value="F:siderophore uptake transmembrane transporter activity"/>
    <property type="evidence" value="ECO:0007669"/>
    <property type="project" value="TreeGrafter"/>
</dbReference>
<keyword evidence="5" id="KW-0472">Membrane</keyword>
<dbReference type="GO" id="GO:0044718">
    <property type="term" value="P:siderophore transmembrane transport"/>
    <property type="evidence" value="ECO:0007669"/>
    <property type="project" value="TreeGrafter"/>
</dbReference>
<gene>
    <name evidence="8" type="ORF">SDC9_42268</name>
</gene>
<evidence type="ECO:0000256" key="6">
    <source>
        <dbReference type="ARBA" id="ARBA00023237"/>
    </source>
</evidence>
<dbReference type="InterPro" id="IPR008969">
    <property type="entry name" value="CarboxyPept-like_regulatory"/>
</dbReference>
<dbReference type="GO" id="GO:0009279">
    <property type="term" value="C:cell outer membrane"/>
    <property type="evidence" value="ECO:0007669"/>
    <property type="project" value="UniProtKB-SubCell"/>
</dbReference>